<keyword evidence="4 8" id="KW-1133">Transmembrane helix</keyword>
<protein>
    <submittedName>
        <fullName evidence="10">FtsX-like permease family protein</fullName>
    </submittedName>
</protein>
<comment type="similarity">
    <text evidence="6">Belongs to the ABC-4 integral membrane protein family.</text>
</comment>
<sequence>MNGAEFRAAAKLAFSHARQRPGRIVLTSLSTIAAACVVVWVVSGYDSLVGRFGDMGEEYVGRYDLLVIPSGGPPMMAGPEESAGPAGPRGLSNALLDAIRSDPGVASVAPVYESRASIRRAGSPPPRPGEGPMPAMPAQPKAGSGPIIMGGMAQLRGQARSPSLVGTDSAEPLQPVVAGRWFDPAHPGRREAAITRDSAEALGVTVGDELVVGRAMMGMLGGMRGGSPKAASRPEPTVKVVAIVEQPRRLPPPKFMVGLPPSRDAALQGGPAGNAVYVPAALAAELAGAPPRPSYAGVLLKPGVKADDFAAGWAERLSKATPPAEARTPGKVEGDVAGSTTFETVRAQAWSATGISLLAALFIIFTTLSMGVDERIRQLAMLRAVALTRSQVALMVGVEGLLLGLIGWAGGLLAGRGLLSVMARLRPDSVSEGAALGSWCVVLSGLCALGGSIAASILPAWRAVRVSPLEAMAPRRGVDRRAALAAMTAVGLLLIAVNPLLVFYVPMQDAARYGMSAAIGCTSMAVGFALLAPAAIVLVERLLGPVVAKVLGLNPRLLAMQLSTNLWRTAGATVALTVGLGLFVAMQTWGYSMLAPFTPGDWTPDLMIQLGPGGIPDEDVRELRRVKGLAPGRLAAVASRQVRFADDPTGFRERPSATRQDTCLMLGVDPELALAGADPLFAFDFAEGNREEAVAKLKRGRYSLVPDHFAREANLGVGGKFRVIAPDRPGEVLEYEVAGIVSMPGWHWMTKTIRRGRAAGVMVAGYDQIRADFRTGRPSLFWGDMDGSATEDEIRAAVEPIAARSSGPGAARAGGPPAVPGAGPRRPAGPPVTLRSAASVREQIRGRADGIIWALSQLPLVTLAVTSLGVVNAVLASIRARRWELGVLRAVGLTRWGLARVILAESLLVGAVACLLSLGFGAMAGYCGTGVSRYISIRGGQYTPLVIPWYGLSVGFGSTLGLCLLAALWPAIRTGLTEPLKLLQAGRAAT</sequence>
<dbReference type="RefSeq" id="WP_148598492.1">
    <property type="nucleotide sequence ID" value="NZ_CP042997.1"/>
</dbReference>
<dbReference type="InterPro" id="IPR003838">
    <property type="entry name" value="ABC3_permease_C"/>
</dbReference>
<evidence type="ECO:0000313" key="11">
    <source>
        <dbReference type="Proteomes" id="UP000324233"/>
    </source>
</evidence>
<dbReference type="InterPro" id="IPR050250">
    <property type="entry name" value="Macrolide_Exporter_MacB"/>
</dbReference>
<comment type="subcellular location">
    <subcellularLocation>
        <location evidence="1">Cell membrane</location>
        <topology evidence="1">Multi-pass membrane protein</topology>
    </subcellularLocation>
</comment>
<evidence type="ECO:0000256" key="6">
    <source>
        <dbReference type="ARBA" id="ARBA00038076"/>
    </source>
</evidence>
<evidence type="ECO:0000313" key="10">
    <source>
        <dbReference type="EMBL" id="QEH39146.1"/>
    </source>
</evidence>
<organism evidence="10 11">
    <name type="scientific">Aquisphaera giovannonii</name>
    <dbReference type="NCBI Taxonomy" id="406548"/>
    <lineage>
        <taxon>Bacteria</taxon>
        <taxon>Pseudomonadati</taxon>
        <taxon>Planctomycetota</taxon>
        <taxon>Planctomycetia</taxon>
        <taxon>Isosphaerales</taxon>
        <taxon>Isosphaeraceae</taxon>
        <taxon>Aquisphaera</taxon>
    </lineage>
</organism>
<keyword evidence="2" id="KW-1003">Cell membrane</keyword>
<dbReference type="AlphaFoldDB" id="A0A5B9WER8"/>
<evidence type="ECO:0000256" key="7">
    <source>
        <dbReference type="SAM" id="MobiDB-lite"/>
    </source>
</evidence>
<dbReference type="Pfam" id="PF02687">
    <property type="entry name" value="FtsX"/>
    <property type="match status" value="2"/>
</dbReference>
<feature type="region of interest" description="Disordered" evidence="7">
    <location>
        <begin position="805"/>
        <end position="834"/>
    </location>
</feature>
<dbReference type="PANTHER" id="PTHR30572">
    <property type="entry name" value="MEMBRANE COMPONENT OF TRANSPORTER-RELATED"/>
    <property type="match status" value="1"/>
</dbReference>
<evidence type="ECO:0000256" key="8">
    <source>
        <dbReference type="SAM" id="Phobius"/>
    </source>
</evidence>
<dbReference type="OrthoDB" id="221467at2"/>
<feature type="transmembrane region" description="Helical" evidence="8">
    <location>
        <begin position="349"/>
        <end position="372"/>
    </location>
</feature>
<feature type="region of interest" description="Disordered" evidence="7">
    <location>
        <begin position="116"/>
        <end position="144"/>
    </location>
</feature>
<feature type="transmembrane region" description="Helical" evidence="8">
    <location>
        <begin position="392"/>
        <end position="414"/>
    </location>
</feature>
<dbReference type="GO" id="GO:0005886">
    <property type="term" value="C:plasma membrane"/>
    <property type="evidence" value="ECO:0007669"/>
    <property type="project" value="UniProtKB-SubCell"/>
</dbReference>
<feature type="transmembrane region" description="Helical" evidence="8">
    <location>
        <begin position="566"/>
        <end position="589"/>
    </location>
</feature>
<feature type="transmembrane region" description="Helical" evidence="8">
    <location>
        <begin position="24"/>
        <end position="42"/>
    </location>
</feature>
<evidence type="ECO:0000256" key="4">
    <source>
        <dbReference type="ARBA" id="ARBA00022989"/>
    </source>
</evidence>
<dbReference type="EMBL" id="CP042997">
    <property type="protein sequence ID" value="QEH39146.1"/>
    <property type="molecule type" value="Genomic_DNA"/>
</dbReference>
<evidence type="ECO:0000256" key="5">
    <source>
        <dbReference type="ARBA" id="ARBA00023136"/>
    </source>
</evidence>
<dbReference type="KEGG" id="agv:OJF2_77580"/>
<keyword evidence="11" id="KW-1185">Reference proteome</keyword>
<feature type="transmembrane region" description="Helical" evidence="8">
    <location>
        <begin position="897"/>
        <end position="926"/>
    </location>
</feature>
<feature type="transmembrane region" description="Helical" evidence="8">
    <location>
        <begin position="517"/>
        <end position="539"/>
    </location>
</feature>
<gene>
    <name evidence="10" type="ORF">OJF2_77580</name>
</gene>
<feature type="transmembrane region" description="Helical" evidence="8">
    <location>
        <begin position="434"/>
        <end position="461"/>
    </location>
</feature>
<evidence type="ECO:0000256" key="3">
    <source>
        <dbReference type="ARBA" id="ARBA00022692"/>
    </source>
</evidence>
<keyword evidence="5 8" id="KW-0472">Membrane</keyword>
<feature type="transmembrane region" description="Helical" evidence="8">
    <location>
        <begin position="946"/>
        <end position="972"/>
    </location>
</feature>
<dbReference type="GO" id="GO:0022857">
    <property type="term" value="F:transmembrane transporter activity"/>
    <property type="evidence" value="ECO:0007669"/>
    <property type="project" value="TreeGrafter"/>
</dbReference>
<evidence type="ECO:0000256" key="1">
    <source>
        <dbReference type="ARBA" id="ARBA00004651"/>
    </source>
</evidence>
<dbReference type="PANTHER" id="PTHR30572:SF4">
    <property type="entry name" value="ABC TRANSPORTER PERMEASE YTRF"/>
    <property type="match status" value="1"/>
</dbReference>
<feature type="transmembrane region" description="Helical" evidence="8">
    <location>
        <begin position="482"/>
        <end position="505"/>
    </location>
</feature>
<evidence type="ECO:0000259" key="9">
    <source>
        <dbReference type="Pfam" id="PF02687"/>
    </source>
</evidence>
<accession>A0A5B9WER8</accession>
<name>A0A5B9WER8_9BACT</name>
<keyword evidence="3 8" id="KW-0812">Transmembrane</keyword>
<feature type="compositionally biased region" description="Pro residues" evidence="7">
    <location>
        <begin position="123"/>
        <end position="137"/>
    </location>
</feature>
<dbReference type="Proteomes" id="UP000324233">
    <property type="component" value="Chromosome"/>
</dbReference>
<feature type="compositionally biased region" description="Low complexity" evidence="7">
    <location>
        <begin position="805"/>
        <end position="826"/>
    </location>
</feature>
<evidence type="ECO:0000256" key="2">
    <source>
        <dbReference type="ARBA" id="ARBA00022475"/>
    </source>
</evidence>
<proteinExistence type="inferred from homology"/>
<feature type="domain" description="ABC3 transporter permease C-terminal" evidence="9">
    <location>
        <begin position="352"/>
        <end position="468"/>
    </location>
</feature>
<reference evidence="10 11" key="1">
    <citation type="submission" date="2019-08" db="EMBL/GenBank/DDBJ databases">
        <title>Deep-cultivation of Planctomycetes and their phenomic and genomic characterization uncovers novel biology.</title>
        <authorList>
            <person name="Wiegand S."/>
            <person name="Jogler M."/>
            <person name="Boedeker C."/>
            <person name="Pinto D."/>
            <person name="Vollmers J."/>
            <person name="Rivas-Marin E."/>
            <person name="Kohn T."/>
            <person name="Peeters S.H."/>
            <person name="Heuer A."/>
            <person name="Rast P."/>
            <person name="Oberbeckmann S."/>
            <person name="Bunk B."/>
            <person name="Jeske O."/>
            <person name="Meyerdierks A."/>
            <person name="Storesund J.E."/>
            <person name="Kallscheuer N."/>
            <person name="Luecker S."/>
            <person name="Lage O.M."/>
            <person name="Pohl T."/>
            <person name="Merkel B.J."/>
            <person name="Hornburger P."/>
            <person name="Mueller R.-W."/>
            <person name="Bruemmer F."/>
            <person name="Labrenz M."/>
            <person name="Spormann A.M."/>
            <person name="Op den Camp H."/>
            <person name="Overmann J."/>
            <person name="Amann R."/>
            <person name="Jetten M.S.M."/>
            <person name="Mascher T."/>
            <person name="Medema M.H."/>
            <person name="Devos D.P."/>
            <person name="Kaster A.-K."/>
            <person name="Ovreas L."/>
            <person name="Rohde M."/>
            <person name="Galperin M.Y."/>
            <person name="Jogler C."/>
        </authorList>
    </citation>
    <scope>NUCLEOTIDE SEQUENCE [LARGE SCALE GENOMIC DNA]</scope>
    <source>
        <strain evidence="10 11">OJF2</strain>
    </source>
</reference>
<feature type="domain" description="ABC3 transporter permease C-terminal" evidence="9">
    <location>
        <begin position="859"/>
        <end position="974"/>
    </location>
</feature>
<feature type="transmembrane region" description="Helical" evidence="8">
    <location>
        <begin position="851"/>
        <end position="876"/>
    </location>
</feature>